<dbReference type="EMBL" id="CM039429">
    <property type="protein sequence ID" value="KAI4347922.1"/>
    <property type="molecule type" value="Genomic_DNA"/>
</dbReference>
<gene>
    <name evidence="1" type="ORF">L6164_008695</name>
</gene>
<name>A0ACB9PGJ2_BAUVA</name>
<accession>A0ACB9PGJ2</accession>
<proteinExistence type="predicted"/>
<sequence>MTTFSTACKIKLMGTANLSSTSEIALNGNLDNSGPSIVVVIFSIFIQKSRHIPKLEKLTRIIWKITAVEKVYDKKYAPLYKAVRHGDLKDVMKFLEAHPEGVNAIISEIEETALHVAVTFEHLDIVKELVNKMQEGDLEWRNQFGETALVTAACTGIIEMAKCMIEKNRNLPVIPTNSDTLPVTQAVISNQKEMTRYLYSVTPLEELVPEMGHHGATLLWQCFVSDALDLALDLLWRCPRLAITRNARDFTLLSSMASNPSVFPGGCHLLFWECWIYNWIQIELATATKDIGINIERSNARESNDETSKVPNMYHGIKRIYKLKLTHVMSLEILRITCNEIATLDDLSQLSNIDEFQSLFQAAENGIPEFIIELLNVKPDLLYLRDELGRNFLFHAIQYRQAKVFNLIYGVTSSIRDDLANVIDKSGNTALHMAALLAPSAQLNHITGAVLQMQRETQWFKEVEHVMTPSKCDSVNKHGIFERNRKRWF</sequence>
<evidence type="ECO:0000313" key="1">
    <source>
        <dbReference type="EMBL" id="KAI4347922.1"/>
    </source>
</evidence>
<organism evidence="1 2">
    <name type="scientific">Bauhinia variegata</name>
    <name type="common">Purple orchid tree</name>
    <name type="synonym">Phanera variegata</name>
    <dbReference type="NCBI Taxonomy" id="167791"/>
    <lineage>
        <taxon>Eukaryota</taxon>
        <taxon>Viridiplantae</taxon>
        <taxon>Streptophyta</taxon>
        <taxon>Embryophyta</taxon>
        <taxon>Tracheophyta</taxon>
        <taxon>Spermatophyta</taxon>
        <taxon>Magnoliopsida</taxon>
        <taxon>eudicotyledons</taxon>
        <taxon>Gunneridae</taxon>
        <taxon>Pentapetalae</taxon>
        <taxon>rosids</taxon>
        <taxon>fabids</taxon>
        <taxon>Fabales</taxon>
        <taxon>Fabaceae</taxon>
        <taxon>Cercidoideae</taxon>
        <taxon>Cercideae</taxon>
        <taxon>Bauhiniinae</taxon>
        <taxon>Bauhinia</taxon>
    </lineage>
</organism>
<comment type="caution">
    <text evidence="1">The sequence shown here is derived from an EMBL/GenBank/DDBJ whole genome shotgun (WGS) entry which is preliminary data.</text>
</comment>
<keyword evidence="2" id="KW-1185">Reference proteome</keyword>
<dbReference type="Proteomes" id="UP000828941">
    <property type="component" value="Chromosome 4"/>
</dbReference>
<protein>
    <submittedName>
        <fullName evidence="1">Uncharacterized protein</fullName>
    </submittedName>
</protein>
<reference evidence="1 2" key="1">
    <citation type="journal article" date="2022" name="DNA Res.">
        <title>Chromosomal-level genome assembly of the orchid tree Bauhinia variegata (Leguminosae; Cercidoideae) supports the allotetraploid origin hypothesis of Bauhinia.</title>
        <authorList>
            <person name="Zhong Y."/>
            <person name="Chen Y."/>
            <person name="Zheng D."/>
            <person name="Pang J."/>
            <person name="Liu Y."/>
            <person name="Luo S."/>
            <person name="Meng S."/>
            <person name="Qian L."/>
            <person name="Wei D."/>
            <person name="Dai S."/>
            <person name="Zhou R."/>
        </authorList>
    </citation>
    <scope>NUCLEOTIDE SEQUENCE [LARGE SCALE GENOMIC DNA]</scope>
    <source>
        <strain evidence="1">BV-YZ2020</strain>
    </source>
</reference>
<evidence type="ECO:0000313" key="2">
    <source>
        <dbReference type="Proteomes" id="UP000828941"/>
    </source>
</evidence>